<dbReference type="EMBL" id="KB822718">
    <property type="protein sequence ID" value="ETN43225.1"/>
    <property type="molecule type" value="Genomic_DNA"/>
</dbReference>
<dbReference type="STRING" id="1220924.W2S3P5"/>
<evidence type="ECO:0000256" key="2">
    <source>
        <dbReference type="ARBA" id="ARBA00022801"/>
    </source>
</evidence>
<evidence type="ECO:0000259" key="3">
    <source>
        <dbReference type="Pfam" id="PF00144"/>
    </source>
</evidence>
<proteinExistence type="inferred from homology"/>
<dbReference type="AlphaFoldDB" id="W2S3P5"/>
<dbReference type="SUPFAM" id="SSF56601">
    <property type="entry name" value="beta-lactamase/transpeptidase-like"/>
    <property type="match status" value="1"/>
</dbReference>
<comment type="similarity">
    <text evidence="1">Belongs to the class-A beta-lactamase family.</text>
</comment>
<dbReference type="VEuPathDB" id="FungiDB:HMPREF1541_02384"/>
<reference evidence="4 5" key="1">
    <citation type="submission" date="2013-03" db="EMBL/GenBank/DDBJ databases">
        <title>The Genome Sequence of Phialophora europaea CBS 101466.</title>
        <authorList>
            <consortium name="The Broad Institute Genomics Platform"/>
            <person name="Cuomo C."/>
            <person name="de Hoog S."/>
            <person name="Gorbushina A."/>
            <person name="Walker B."/>
            <person name="Young S.K."/>
            <person name="Zeng Q."/>
            <person name="Gargeya S."/>
            <person name="Fitzgerald M."/>
            <person name="Haas B."/>
            <person name="Abouelleil A."/>
            <person name="Allen A.W."/>
            <person name="Alvarado L."/>
            <person name="Arachchi H.M."/>
            <person name="Berlin A.M."/>
            <person name="Chapman S.B."/>
            <person name="Gainer-Dewar J."/>
            <person name="Goldberg J."/>
            <person name="Griggs A."/>
            <person name="Gujja S."/>
            <person name="Hansen M."/>
            <person name="Howarth C."/>
            <person name="Imamovic A."/>
            <person name="Ireland A."/>
            <person name="Larimer J."/>
            <person name="McCowan C."/>
            <person name="Murphy C."/>
            <person name="Pearson M."/>
            <person name="Poon T.W."/>
            <person name="Priest M."/>
            <person name="Roberts A."/>
            <person name="Saif S."/>
            <person name="Shea T."/>
            <person name="Sisk P."/>
            <person name="Sykes S."/>
            <person name="Wortman J."/>
            <person name="Nusbaum C."/>
            <person name="Birren B."/>
        </authorList>
    </citation>
    <scope>NUCLEOTIDE SEQUENCE [LARGE SCALE GENOMIC DNA]</scope>
    <source>
        <strain evidence="4 5">CBS 101466</strain>
    </source>
</reference>
<gene>
    <name evidence="4" type="ORF">HMPREF1541_02384</name>
</gene>
<keyword evidence="5" id="KW-1185">Reference proteome</keyword>
<protein>
    <recommendedName>
        <fullName evidence="3">Beta-lactamase-related domain-containing protein</fullName>
    </recommendedName>
</protein>
<dbReference type="RefSeq" id="XP_008714961.1">
    <property type="nucleotide sequence ID" value="XM_008716739.1"/>
</dbReference>
<dbReference type="Pfam" id="PF00144">
    <property type="entry name" value="Beta-lactamase"/>
    <property type="match status" value="1"/>
</dbReference>
<accession>W2S3P5</accession>
<evidence type="ECO:0000313" key="5">
    <source>
        <dbReference type="Proteomes" id="UP000030752"/>
    </source>
</evidence>
<dbReference type="GO" id="GO:0016787">
    <property type="term" value="F:hydrolase activity"/>
    <property type="evidence" value="ECO:0007669"/>
    <property type="project" value="UniProtKB-KW"/>
</dbReference>
<dbReference type="HOGENOM" id="CLU_020027_11_1_1"/>
<dbReference type="InterPro" id="IPR012338">
    <property type="entry name" value="Beta-lactam/transpept-like"/>
</dbReference>
<feature type="domain" description="Beta-lactamase-related" evidence="3">
    <location>
        <begin position="39"/>
        <end position="369"/>
    </location>
</feature>
<evidence type="ECO:0000256" key="1">
    <source>
        <dbReference type="ARBA" id="ARBA00009009"/>
    </source>
</evidence>
<dbReference type="Gene3D" id="3.40.710.10">
    <property type="entry name" value="DD-peptidase/beta-lactamase superfamily"/>
    <property type="match status" value="1"/>
</dbReference>
<dbReference type="Proteomes" id="UP000030752">
    <property type="component" value="Unassembled WGS sequence"/>
</dbReference>
<sequence length="383" mass="41090">MASKFEEALTKAIEDGTAAGAAAIAVDKTGSALSCSSTLLTTICILQCVERGAFALDDPVSKTLKEFETCTIITGMDGDKPIIEPSPRCPTLRELLTHSSGCTYTAMHPILSEYWTKHLGREPDVVNNNVIYQHSNPLVFAPGTAWAYGCGVDWAGVMVERVSGQRLEAYMKEHIFDPLSMPLSTFHPTRNPDFMAKLAIRPMRHPETGKLVPDTTGTYPIIDPDDDLGGAGLYSSAPQYIKVLASLLANDGRLLTPNSRAELLRPCLSPEAEAVLNMALSGPFAPFLAPGYSVAGEKAGKGGEEVHYSYAIGGGVVVNEGGIGGLADPGLVYWSGLPNCNWFIDVERGVAGVYIAHLMPAGDKPTQDLYRAWHEAVYKMVGQ</sequence>
<dbReference type="eggNOG" id="ENOG502S4UR">
    <property type="taxonomic scope" value="Eukaryota"/>
</dbReference>
<dbReference type="PANTHER" id="PTHR43283:SF17">
    <property type="entry name" value="(LOVD), PUTATIVE (AFU_ORTHOLOGUE AFUA_5G00920)-RELATED"/>
    <property type="match status" value="1"/>
</dbReference>
<dbReference type="GeneID" id="19969723"/>
<name>W2S3P5_CYPE1</name>
<dbReference type="InterPro" id="IPR050789">
    <property type="entry name" value="Diverse_Enzym_Activities"/>
</dbReference>
<dbReference type="PANTHER" id="PTHR43283">
    <property type="entry name" value="BETA-LACTAMASE-RELATED"/>
    <property type="match status" value="1"/>
</dbReference>
<dbReference type="InterPro" id="IPR001466">
    <property type="entry name" value="Beta-lactam-related"/>
</dbReference>
<dbReference type="InParanoid" id="W2S3P5"/>
<dbReference type="OrthoDB" id="428260at2759"/>
<evidence type="ECO:0000313" key="4">
    <source>
        <dbReference type="EMBL" id="ETN43225.1"/>
    </source>
</evidence>
<organism evidence="4 5">
    <name type="scientific">Cyphellophora europaea (strain CBS 101466)</name>
    <name type="common">Phialophora europaea</name>
    <dbReference type="NCBI Taxonomy" id="1220924"/>
    <lineage>
        <taxon>Eukaryota</taxon>
        <taxon>Fungi</taxon>
        <taxon>Dikarya</taxon>
        <taxon>Ascomycota</taxon>
        <taxon>Pezizomycotina</taxon>
        <taxon>Eurotiomycetes</taxon>
        <taxon>Chaetothyriomycetidae</taxon>
        <taxon>Chaetothyriales</taxon>
        <taxon>Cyphellophoraceae</taxon>
        <taxon>Cyphellophora</taxon>
    </lineage>
</organism>
<keyword evidence="2" id="KW-0378">Hydrolase</keyword>